<evidence type="ECO:0000313" key="1">
    <source>
        <dbReference type="EMBL" id="KAL0131710.1"/>
    </source>
</evidence>
<proteinExistence type="predicted"/>
<dbReference type="EMBL" id="JADYXP020000002">
    <property type="protein sequence ID" value="KAL0131710.1"/>
    <property type="molecule type" value="Genomic_DNA"/>
</dbReference>
<comment type="caution">
    <text evidence="1">The sequence shown here is derived from an EMBL/GenBank/DDBJ whole genome shotgun (WGS) entry which is preliminary data.</text>
</comment>
<gene>
    <name evidence="1" type="ORF">PUN28_002928</name>
</gene>
<organism evidence="1 2">
    <name type="scientific">Cardiocondyla obscurior</name>
    <dbReference type="NCBI Taxonomy" id="286306"/>
    <lineage>
        <taxon>Eukaryota</taxon>
        <taxon>Metazoa</taxon>
        <taxon>Ecdysozoa</taxon>
        <taxon>Arthropoda</taxon>
        <taxon>Hexapoda</taxon>
        <taxon>Insecta</taxon>
        <taxon>Pterygota</taxon>
        <taxon>Neoptera</taxon>
        <taxon>Endopterygota</taxon>
        <taxon>Hymenoptera</taxon>
        <taxon>Apocrita</taxon>
        <taxon>Aculeata</taxon>
        <taxon>Formicoidea</taxon>
        <taxon>Formicidae</taxon>
        <taxon>Myrmicinae</taxon>
        <taxon>Cardiocondyla</taxon>
    </lineage>
</organism>
<dbReference type="Proteomes" id="UP001430953">
    <property type="component" value="Unassembled WGS sequence"/>
</dbReference>
<name>A0AAW2GWQ9_9HYME</name>
<keyword evidence="2" id="KW-1185">Reference proteome</keyword>
<reference evidence="1 2" key="1">
    <citation type="submission" date="2023-03" db="EMBL/GenBank/DDBJ databases">
        <title>High recombination rates correlate with genetic variation in Cardiocondyla obscurior ants.</title>
        <authorList>
            <person name="Errbii M."/>
        </authorList>
    </citation>
    <scope>NUCLEOTIDE SEQUENCE [LARGE SCALE GENOMIC DNA]</scope>
    <source>
        <strain evidence="1">Alpha-2009</strain>
        <tissue evidence="1">Whole body</tissue>
    </source>
</reference>
<evidence type="ECO:0000313" key="2">
    <source>
        <dbReference type="Proteomes" id="UP001430953"/>
    </source>
</evidence>
<sequence length="120" mass="13768">MVEGACTRNIQPPLAGIRKYAEYFPRICRISPDLYNSTSVIAFKGGAIFYCTSEPREKRKVAYPFARFLLFCNLSLDIREISVGNLVFATRYKHARARQVHHVDRSLQSFIICLCVSVYL</sequence>
<protein>
    <submittedName>
        <fullName evidence="1">Uncharacterized protein</fullName>
    </submittedName>
</protein>
<dbReference type="AlphaFoldDB" id="A0AAW2GWQ9"/>
<accession>A0AAW2GWQ9</accession>